<gene>
    <name evidence="1" type="ORF">ENS29_13300</name>
</gene>
<organism evidence="1">
    <name type="scientific">Desulfatirhabdium butyrativorans</name>
    <dbReference type="NCBI Taxonomy" id="340467"/>
    <lineage>
        <taxon>Bacteria</taxon>
        <taxon>Pseudomonadati</taxon>
        <taxon>Thermodesulfobacteriota</taxon>
        <taxon>Desulfobacteria</taxon>
        <taxon>Desulfobacterales</taxon>
        <taxon>Desulfatirhabdiaceae</taxon>
        <taxon>Desulfatirhabdium</taxon>
    </lineage>
</organism>
<dbReference type="Pfam" id="PF11322">
    <property type="entry name" value="DUF3124"/>
    <property type="match status" value="1"/>
</dbReference>
<comment type="caution">
    <text evidence="1">The sequence shown here is derived from an EMBL/GenBank/DDBJ whole genome shotgun (WGS) entry which is preliminary data.</text>
</comment>
<dbReference type="InterPro" id="IPR021471">
    <property type="entry name" value="DUF3124"/>
</dbReference>
<sequence length="163" mass="18224">MKRGLLFPPSLVVWLAASIVVFATDLQAQVRHLTSQTLYVPAYSHIYYGDRERPMLLAVTLSVRNTDRNHPIVVESVEYFNSEGKRIREMIQGPLTLNPLSSTRFVIQESDTSGGSGACFILRWKSAKPVTEPIVETVMINTQSQLGISFTSQARVLQETIAK</sequence>
<reference evidence="1" key="1">
    <citation type="journal article" date="2020" name="mSystems">
        <title>Genome- and Community-Level Interaction Insights into Carbon Utilization and Element Cycling Functions of Hydrothermarchaeota in Hydrothermal Sediment.</title>
        <authorList>
            <person name="Zhou Z."/>
            <person name="Liu Y."/>
            <person name="Xu W."/>
            <person name="Pan J."/>
            <person name="Luo Z.H."/>
            <person name="Li M."/>
        </authorList>
    </citation>
    <scope>NUCLEOTIDE SEQUENCE [LARGE SCALE GENOMIC DNA]</scope>
    <source>
        <strain evidence="1">SpSt-477</strain>
    </source>
</reference>
<name>A0A7C4RTL0_9BACT</name>
<proteinExistence type="predicted"/>
<protein>
    <submittedName>
        <fullName evidence="1">DUF3124 domain-containing protein</fullName>
    </submittedName>
</protein>
<evidence type="ECO:0000313" key="1">
    <source>
        <dbReference type="EMBL" id="HGU33808.1"/>
    </source>
</evidence>
<accession>A0A7C4RTL0</accession>
<dbReference type="EMBL" id="DSUH01000305">
    <property type="protein sequence ID" value="HGU33808.1"/>
    <property type="molecule type" value="Genomic_DNA"/>
</dbReference>
<dbReference type="AlphaFoldDB" id="A0A7C4RTL0"/>